<dbReference type="HOGENOM" id="CLU_020452_3_2_1"/>
<evidence type="ECO:0000256" key="5">
    <source>
        <dbReference type="ARBA" id="ARBA00009048"/>
    </source>
</evidence>
<dbReference type="OMA" id="IICIKRC"/>
<dbReference type="Pfam" id="PF00168">
    <property type="entry name" value="C2"/>
    <property type="match status" value="2"/>
</dbReference>
<evidence type="ECO:0000256" key="7">
    <source>
        <dbReference type="ARBA" id="ARBA00022490"/>
    </source>
</evidence>
<evidence type="ECO:0000256" key="8">
    <source>
        <dbReference type="ARBA" id="ARBA00022553"/>
    </source>
</evidence>
<evidence type="ECO:0000256" key="18">
    <source>
        <dbReference type="ARBA" id="ARBA00076171"/>
    </source>
</evidence>
<evidence type="ECO:0000256" key="11">
    <source>
        <dbReference type="ARBA" id="ARBA00022837"/>
    </source>
</evidence>
<dbReference type="EnsemblMetazoa" id="CapteT150478">
    <property type="protein sequence ID" value="CapteP150478"/>
    <property type="gene ID" value="CapteG150478"/>
</dbReference>
<dbReference type="InterPro" id="IPR000008">
    <property type="entry name" value="C2_dom"/>
</dbReference>
<keyword evidence="14" id="KW-0539">Nucleus</keyword>
<dbReference type="Proteomes" id="UP000014760">
    <property type="component" value="Unassembled WGS sequence"/>
</dbReference>
<dbReference type="OrthoDB" id="5855668at2759"/>
<dbReference type="CDD" id="cd01459">
    <property type="entry name" value="vWA_copine_like"/>
    <property type="match status" value="1"/>
</dbReference>
<dbReference type="GO" id="GO:0005544">
    <property type="term" value="F:calcium-dependent phospholipid binding"/>
    <property type="evidence" value="ECO:0007669"/>
    <property type="project" value="InterPro"/>
</dbReference>
<evidence type="ECO:0000256" key="2">
    <source>
        <dbReference type="ARBA" id="ARBA00004236"/>
    </source>
</evidence>
<sequence length="537" mass="59336">MALVQQYGVPCSKVEICISCSDLIDKDVTSKSDPCAVLMMQDSGKWFEVGRTENVKNCLNPQFAKSFEVDYMFEEVQNLRFMVYDLDNKTPDLSDDDFLGSMDCTMGQLVSSSPYTQPLVLKGGKRAGKGTITVRAEEIAKLQDVLNMSFRAQGLDNKDFLGKSDPYLEFSRQTPDGGWQVVLRTEVVKNDLNPKWRTIVVKAQKLCAGNYESPIKVVCFDYDSDGSHDLIGSFMTSGTELMKAVDQQISWPVINPKKKAKKKSYTNSGTVFLTSCMVTKEYSFLDFIFGGMQINFTVGIDFTGSNGDPRSPQSLHYINPYQPNEYQKAIRAVGNVVQDYDSDRMFPALGFGALTPPEMSVSHEFAINFNPNNPFCSGIDGILAAYQACIPQVRLYGPTNFSPIIYHVSQFAAAAQKEEGAKNYFVLLILTDGVISDINETKTAIVKASGLPMSIIIVGVGFADFSAMDCLDSDDGLLKDHTGHRAVRDIVQFVPFRKFENAPPAALAKSVLAEVPSQVTQYYRMMKITPGLSAPAK</sequence>
<evidence type="ECO:0000256" key="17">
    <source>
        <dbReference type="ARBA" id="ARBA00074834"/>
    </source>
</evidence>
<comment type="similarity">
    <text evidence="5">Belongs to the copine family.</text>
</comment>
<accession>R7TBK9</accession>
<dbReference type="EMBL" id="AMQN01013958">
    <property type="status" value="NOT_ANNOTATED_CDS"/>
    <property type="molecule type" value="Genomic_DNA"/>
</dbReference>
<dbReference type="SMART" id="SM00327">
    <property type="entry name" value="VWA"/>
    <property type="match status" value="1"/>
</dbReference>
<dbReference type="SUPFAM" id="SSF49562">
    <property type="entry name" value="C2 domain (Calcium/lipid-binding domain, CaLB)"/>
    <property type="match status" value="2"/>
</dbReference>
<dbReference type="GO" id="GO:0005634">
    <property type="term" value="C:nucleus"/>
    <property type="evidence" value="ECO:0007669"/>
    <property type="project" value="UniProtKB-SubCell"/>
</dbReference>
<dbReference type="GO" id="GO:0005737">
    <property type="term" value="C:cytoplasm"/>
    <property type="evidence" value="ECO:0007669"/>
    <property type="project" value="UniProtKB-SubCell"/>
</dbReference>
<reference evidence="21" key="3">
    <citation type="submission" date="2015-06" db="UniProtKB">
        <authorList>
            <consortium name="EnsemblMetazoa"/>
        </authorList>
    </citation>
    <scope>IDENTIFICATION</scope>
</reference>
<dbReference type="AlphaFoldDB" id="R7TBK9"/>
<dbReference type="FunFam" id="2.60.40.150:FF:000099">
    <property type="entry name" value="Copine 3"/>
    <property type="match status" value="1"/>
</dbReference>
<dbReference type="PROSITE" id="PS50004">
    <property type="entry name" value="C2"/>
    <property type="match status" value="2"/>
</dbReference>
<reference evidence="20 22" key="2">
    <citation type="journal article" date="2013" name="Nature">
        <title>Insights into bilaterian evolution from three spiralian genomes.</title>
        <authorList>
            <person name="Simakov O."/>
            <person name="Marletaz F."/>
            <person name="Cho S.J."/>
            <person name="Edsinger-Gonzales E."/>
            <person name="Havlak P."/>
            <person name="Hellsten U."/>
            <person name="Kuo D.H."/>
            <person name="Larsson T."/>
            <person name="Lv J."/>
            <person name="Arendt D."/>
            <person name="Savage R."/>
            <person name="Osoegawa K."/>
            <person name="de Jong P."/>
            <person name="Grimwood J."/>
            <person name="Chapman J.A."/>
            <person name="Shapiro H."/>
            <person name="Aerts A."/>
            <person name="Otillar R.P."/>
            <person name="Terry A.Y."/>
            <person name="Boore J.L."/>
            <person name="Grigoriev I.V."/>
            <person name="Lindberg D.R."/>
            <person name="Seaver E.C."/>
            <person name="Weisblat D.A."/>
            <person name="Putnam N.H."/>
            <person name="Rokhsar D.S."/>
        </authorList>
    </citation>
    <scope>NUCLEOTIDE SEQUENCE</scope>
    <source>
        <strain evidence="20 22">I ESC-2004</strain>
    </source>
</reference>
<keyword evidence="13" id="KW-0472">Membrane</keyword>
<dbReference type="CDD" id="cd04048">
    <property type="entry name" value="C2A_Copine"/>
    <property type="match status" value="1"/>
</dbReference>
<dbReference type="InterPro" id="IPR037768">
    <property type="entry name" value="C2B_Copine"/>
</dbReference>
<dbReference type="InterPro" id="IPR010734">
    <property type="entry name" value="Copine_C"/>
</dbReference>
<dbReference type="SMART" id="SM00239">
    <property type="entry name" value="C2"/>
    <property type="match status" value="2"/>
</dbReference>
<evidence type="ECO:0000313" key="21">
    <source>
        <dbReference type="EnsemblMetazoa" id="CapteP150478"/>
    </source>
</evidence>
<evidence type="ECO:0000256" key="12">
    <source>
        <dbReference type="ARBA" id="ARBA00022949"/>
    </source>
</evidence>
<keyword evidence="6" id="KW-1003">Cell membrane</keyword>
<comment type="subunit">
    <text evidence="16">Monomer. Interacts with ERBB2 (preferentially with the tyrosine phosphorylated form); this interaction occurs at the cell membrane and is increased in a growth factor heregulin-dependent manner. Interacts with SHC1; this interaction may mediate the binding of CPNE3 with ERBB2. Interacts with RACK1.</text>
</comment>
<evidence type="ECO:0000256" key="6">
    <source>
        <dbReference type="ARBA" id="ARBA00022475"/>
    </source>
</evidence>
<dbReference type="InterPro" id="IPR002035">
    <property type="entry name" value="VWF_A"/>
</dbReference>
<evidence type="ECO:0000256" key="14">
    <source>
        <dbReference type="ARBA" id="ARBA00023242"/>
    </source>
</evidence>
<dbReference type="Pfam" id="PF07002">
    <property type="entry name" value="Copine"/>
    <property type="match status" value="1"/>
</dbReference>
<evidence type="ECO:0000313" key="20">
    <source>
        <dbReference type="EMBL" id="ELT91123.1"/>
    </source>
</evidence>
<keyword evidence="10" id="KW-0677">Repeat</keyword>
<evidence type="ECO:0000256" key="10">
    <source>
        <dbReference type="ARBA" id="ARBA00022737"/>
    </source>
</evidence>
<feature type="domain" description="C2" evidence="19">
    <location>
        <begin position="1"/>
        <end position="119"/>
    </location>
</feature>
<dbReference type="PANTHER" id="PTHR10857">
    <property type="entry name" value="COPINE"/>
    <property type="match status" value="1"/>
</dbReference>
<protein>
    <recommendedName>
        <fullName evidence="17">Copine-3</fullName>
    </recommendedName>
    <alternativeName>
        <fullName evidence="18">Copine III</fullName>
    </alternativeName>
</protein>
<dbReference type="Gene3D" id="2.60.40.150">
    <property type="entry name" value="C2 domain"/>
    <property type="match status" value="2"/>
</dbReference>
<keyword evidence="12" id="KW-0965">Cell junction</keyword>
<dbReference type="GO" id="GO:0071277">
    <property type="term" value="P:cellular response to calcium ion"/>
    <property type="evidence" value="ECO:0007669"/>
    <property type="project" value="UniProtKB-ARBA"/>
</dbReference>
<keyword evidence="7" id="KW-0963">Cytoplasm</keyword>
<dbReference type="STRING" id="283909.R7TBK9"/>
<dbReference type="EMBL" id="KB310633">
    <property type="protein sequence ID" value="ELT91123.1"/>
    <property type="molecule type" value="Genomic_DNA"/>
</dbReference>
<evidence type="ECO:0000256" key="9">
    <source>
        <dbReference type="ARBA" id="ARBA00022723"/>
    </source>
</evidence>
<dbReference type="GO" id="GO:0005886">
    <property type="term" value="C:plasma membrane"/>
    <property type="evidence" value="ECO:0007669"/>
    <property type="project" value="UniProtKB-SubCell"/>
</dbReference>
<evidence type="ECO:0000256" key="15">
    <source>
        <dbReference type="ARBA" id="ARBA00058857"/>
    </source>
</evidence>
<proteinExistence type="inferred from homology"/>
<dbReference type="PANTHER" id="PTHR10857:SF102">
    <property type="entry name" value="C2 DOMAIN-CONTAINING PROTEIN"/>
    <property type="match status" value="1"/>
</dbReference>
<evidence type="ECO:0000256" key="13">
    <source>
        <dbReference type="ARBA" id="ARBA00023136"/>
    </source>
</evidence>
<evidence type="ECO:0000256" key="4">
    <source>
        <dbReference type="ARBA" id="ARBA00004496"/>
    </source>
</evidence>
<dbReference type="SUPFAM" id="SSF53300">
    <property type="entry name" value="vWA-like"/>
    <property type="match status" value="1"/>
</dbReference>
<keyword evidence="9" id="KW-0479">Metal-binding</keyword>
<feature type="domain" description="C2" evidence="19">
    <location>
        <begin position="126"/>
        <end position="252"/>
    </location>
</feature>
<gene>
    <name evidence="20" type="ORF">CAPTEDRAFT_150478</name>
</gene>
<evidence type="ECO:0000256" key="3">
    <source>
        <dbReference type="ARBA" id="ARBA00004246"/>
    </source>
</evidence>
<keyword evidence="11" id="KW-0106">Calcium</keyword>
<dbReference type="GO" id="GO:0005925">
    <property type="term" value="C:focal adhesion"/>
    <property type="evidence" value="ECO:0007669"/>
    <property type="project" value="UniProtKB-SubCell"/>
</dbReference>
<organism evidence="20">
    <name type="scientific">Capitella teleta</name>
    <name type="common">Polychaete worm</name>
    <dbReference type="NCBI Taxonomy" id="283909"/>
    <lineage>
        <taxon>Eukaryota</taxon>
        <taxon>Metazoa</taxon>
        <taxon>Spiralia</taxon>
        <taxon>Lophotrochozoa</taxon>
        <taxon>Annelida</taxon>
        <taxon>Polychaeta</taxon>
        <taxon>Sedentaria</taxon>
        <taxon>Scolecida</taxon>
        <taxon>Capitellidae</taxon>
        <taxon>Capitella</taxon>
    </lineage>
</organism>
<evidence type="ECO:0000313" key="22">
    <source>
        <dbReference type="Proteomes" id="UP000014760"/>
    </source>
</evidence>
<evidence type="ECO:0000259" key="19">
    <source>
        <dbReference type="PROSITE" id="PS50004"/>
    </source>
</evidence>
<dbReference type="FunFam" id="2.60.40.150:FF:000042">
    <property type="entry name" value="Copine 3"/>
    <property type="match status" value="1"/>
</dbReference>
<evidence type="ECO:0000256" key="1">
    <source>
        <dbReference type="ARBA" id="ARBA00004123"/>
    </source>
</evidence>
<name>R7TBK9_CAPTE</name>
<dbReference type="GO" id="GO:0046872">
    <property type="term" value="F:metal ion binding"/>
    <property type="evidence" value="ECO:0007669"/>
    <property type="project" value="UniProtKB-KW"/>
</dbReference>
<comment type="subcellular location">
    <subcellularLocation>
        <location evidence="3">Cell junction</location>
        <location evidence="3">Focal adhesion</location>
    </subcellularLocation>
    <subcellularLocation>
        <location evidence="2">Cell membrane</location>
    </subcellularLocation>
    <subcellularLocation>
        <location evidence="4">Cytoplasm</location>
    </subcellularLocation>
    <subcellularLocation>
        <location evidence="1">Nucleus</location>
    </subcellularLocation>
</comment>
<evidence type="ECO:0000256" key="16">
    <source>
        <dbReference type="ARBA" id="ARBA00065466"/>
    </source>
</evidence>
<keyword evidence="8" id="KW-0597">Phosphoprotein</keyword>
<keyword evidence="22" id="KW-1185">Reference proteome</keyword>
<dbReference type="CDD" id="cd04047">
    <property type="entry name" value="C2B_Copine"/>
    <property type="match status" value="1"/>
</dbReference>
<comment type="function">
    <text evidence="15">Calcium-dependent phospholipid-binding protein that plays a role in ERBB2-mediated tumor cell migration in response to growth factor heregulin stimulation.</text>
</comment>
<dbReference type="InterPro" id="IPR035892">
    <property type="entry name" value="C2_domain_sf"/>
</dbReference>
<dbReference type="InterPro" id="IPR045052">
    <property type="entry name" value="Copine"/>
</dbReference>
<reference evidence="22" key="1">
    <citation type="submission" date="2012-12" db="EMBL/GenBank/DDBJ databases">
        <authorList>
            <person name="Hellsten U."/>
            <person name="Grimwood J."/>
            <person name="Chapman J.A."/>
            <person name="Shapiro H."/>
            <person name="Aerts A."/>
            <person name="Otillar R.P."/>
            <person name="Terry A.Y."/>
            <person name="Boore J.L."/>
            <person name="Simakov O."/>
            <person name="Marletaz F."/>
            <person name="Cho S.-J."/>
            <person name="Edsinger-Gonzales E."/>
            <person name="Havlak P."/>
            <person name="Kuo D.-H."/>
            <person name="Larsson T."/>
            <person name="Lv J."/>
            <person name="Arendt D."/>
            <person name="Savage R."/>
            <person name="Osoegawa K."/>
            <person name="de Jong P."/>
            <person name="Lindberg D.R."/>
            <person name="Seaver E.C."/>
            <person name="Weisblat D.A."/>
            <person name="Putnam N.H."/>
            <person name="Grigoriev I.V."/>
            <person name="Rokhsar D.S."/>
        </authorList>
    </citation>
    <scope>NUCLEOTIDE SEQUENCE</scope>
    <source>
        <strain evidence="22">I ESC-2004</strain>
    </source>
</reference>
<dbReference type="EMBL" id="AMQN01013959">
    <property type="status" value="NOT_ANNOTATED_CDS"/>
    <property type="molecule type" value="Genomic_DNA"/>
</dbReference>
<dbReference type="InterPro" id="IPR036465">
    <property type="entry name" value="vWFA_dom_sf"/>
</dbReference>